<dbReference type="Pfam" id="PF21983">
    <property type="entry name" value="NikA-like"/>
    <property type="match status" value="1"/>
</dbReference>
<dbReference type="InterPro" id="IPR053842">
    <property type="entry name" value="NikA-like"/>
</dbReference>
<dbReference type="AlphaFoldDB" id="A0AAW9TI18"/>
<evidence type="ECO:0000313" key="2">
    <source>
        <dbReference type="Proteomes" id="UP000420707"/>
    </source>
</evidence>
<dbReference type="Proteomes" id="UP000420707">
    <property type="component" value="Unassembled WGS sequence"/>
</dbReference>
<comment type="caution">
    <text evidence="1">The sequence shown here is derived from an EMBL/GenBank/DDBJ whole genome shotgun (WGS) entry which is preliminary data.</text>
</comment>
<evidence type="ECO:0008006" key="3">
    <source>
        <dbReference type="Google" id="ProtNLM"/>
    </source>
</evidence>
<name>A0AAW9TI18_9BACT</name>
<accession>A0AAW9TI18</accession>
<dbReference type="RefSeq" id="WP_153086148.1">
    <property type="nucleotide sequence ID" value="NZ_CP146517.1"/>
</dbReference>
<gene>
    <name evidence="1" type="ORF">F7D90_12780</name>
</gene>
<dbReference type="EMBL" id="VZCR01000088">
    <property type="protein sequence ID" value="MQN32793.1"/>
    <property type="molecule type" value="Genomic_DNA"/>
</dbReference>
<evidence type="ECO:0000313" key="1">
    <source>
        <dbReference type="EMBL" id="MQN32793.1"/>
    </source>
</evidence>
<organism evidence="1 2">
    <name type="scientific">Segatella copri</name>
    <dbReference type="NCBI Taxonomy" id="165179"/>
    <lineage>
        <taxon>Bacteria</taxon>
        <taxon>Pseudomonadati</taxon>
        <taxon>Bacteroidota</taxon>
        <taxon>Bacteroidia</taxon>
        <taxon>Bacteroidales</taxon>
        <taxon>Prevotellaceae</taxon>
        <taxon>Segatella</taxon>
    </lineage>
</organism>
<proteinExistence type="predicted"/>
<protein>
    <recommendedName>
        <fullName evidence="3">Mobilization protein</fullName>
    </recommendedName>
</protein>
<reference evidence="2" key="1">
    <citation type="submission" date="2019-09" db="EMBL/GenBank/DDBJ databases">
        <title>Distinct polysaccharide growth profiles of human intestinal Prevotella copri isolates.</title>
        <authorList>
            <person name="Fehlner-Peach H."/>
            <person name="Magnabosco C."/>
            <person name="Raghavan V."/>
            <person name="Scher J.U."/>
            <person name="Tett A."/>
            <person name="Cox L.M."/>
            <person name="Gottsegen C."/>
            <person name="Watters A."/>
            <person name="Wiltshire- Gordon J.D."/>
            <person name="Segata N."/>
            <person name="Bonneau R."/>
            <person name="Littman D.R."/>
        </authorList>
    </citation>
    <scope>NUCLEOTIDE SEQUENCE [LARGE SCALE GENOMIC DNA]</scope>
    <source>
        <strain evidence="2">iAP146</strain>
    </source>
</reference>
<sequence>MKQNKNIIPLEKKRNRVVVTKVSKYEYDKICLMAKRCGMSISSLVRARCLDYKPVYKLSPEDLKRLKNLADCRTDMVNFANALSGLTNEEKFALFRNHRMMLQWYEMVSDITKAVADYLRSVQKVNEFPTSTT</sequence>